<dbReference type="EMBL" id="LT594591">
    <property type="protein sequence ID" value="SCQ16378.1"/>
    <property type="molecule type" value="Genomic_DNA"/>
</dbReference>
<protein>
    <submittedName>
        <fullName evidence="2">Uncharacterized protein</fullName>
    </submittedName>
</protein>
<proteinExistence type="predicted"/>
<dbReference type="Proteomes" id="UP000242942">
    <property type="component" value="Chromosome 10"/>
</dbReference>
<evidence type="ECO:0000256" key="1">
    <source>
        <dbReference type="SAM" id="SignalP"/>
    </source>
</evidence>
<sequence length="245" mass="28627">MLIRRGLLCLCLLQATNVVRRDFPLHSYVELASGFNFNDEPVQKKYMVLPRSYVDCKNYNVVDTKNPPLSENLGVLYCDEDPFCNYFLFNSRKKELRLCYDKKFVLKEPKYDELWLTSVKERIFEQLAPSLVNTQGICNHRVDKFIVNTINEAITKGKEKRQNFLILNFQLKDKSEKKIEGYFCEMVDYFVDRTGYVVFDFTKLENPHVSCLRARKCGVRGSVQPDDSKYQQGINPGDVVEVKKI</sequence>
<gene>
    <name evidence="2" type="primary">PocGH01_10012700</name>
    <name evidence="2" type="ORF">POCGH01_10012700</name>
</gene>
<accession>A0A1D3U8B0</accession>
<evidence type="ECO:0000313" key="3">
    <source>
        <dbReference type="Proteomes" id="UP000242942"/>
    </source>
</evidence>
<keyword evidence="3" id="KW-1185">Reference proteome</keyword>
<dbReference type="AlphaFoldDB" id="A0A1D3U8B0"/>
<organism evidence="2 3">
    <name type="scientific">Plasmodium ovale</name>
    <name type="common">malaria parasite P. ovale</name>
    <dbReference type="NCBI Taxonomy" id="36330"/>
    <lineage>
        <taxon>Eukaryota</taxon>
        <taxon>Sar</taxon>
        <taxon>Alveolata</taxon>
        <taxon>Apicomplexa</taxon>
        <taxon>Aconoidasida</taxon>
        <taxon>Haemosporida</taxon>
        <taxon>Plasmodiidae</taxon>
        <taxon>Plasmodium</taxon>
        <taxon>Plasmodium (Plasmodium)</taxon>
    </lineage>
</organism>
<evidence type="ECO:0000313" key="2">
    <source>
        <dbReference type="EMBL" id="SCQ16378.1"/>
    </source>
</evidence>
<dbReference type="VEuPathDB" id="PlasmoDB:PocGH01_10012700"/>
<name>A0A1D3U8B0_PLAOA</name>
<keyword evidence="1" id="KW-0732">Signal</keyword>
<feature type="signal peptide" evidence="1">
    <location>
        <begin position="1"/>
        <end position="21"/>
    </location>
</feature>
<feature type="chain" id="PRO_5008922117" evidence="1">
    <location>
        <begin position="22"/>
        <end position="245"/>
    </location>
</feature>
<reference evidence="2 3" key="1">
    <citation type="submission" date="2016-06" db="EMBL/GenBank/DDBJ databases">
        <authorList>
            <consortium name="Pathogen Informatics"/>
        </authorList>
    </citation>
    <scope>NUCLEOTIDE SEQUENCE [LARGE SCALE GENOMIC DNA]</scope>
    <source>
        <strain evidence="2">PocGH01</strain>
    </source>
</reference>
<dbReference type="OrthoDB" id="368411at2759"/>